<evidence type="ECO:0000313" key="2">
    <source>
        <dbReference type="Proteomes" id="UP001595812"/>
    </source>
</evidence>
<accession>A0ABV8AI96</accession>
<reference evidence="2" key="1">
    <citation type="journal article" date="2019" name="Int. J. Syst. Evol. Microbiol.">
        <title>The Global Catalogue of Microorganisms (GCM) 10K type strain sequencing project: providing services to taxonomists for standard genome sequencing and annotation.</title>
        <authorList>
            <consortium name="The Broad Institute Genomics Platform"/>
            <consortium name="The Broad Institute Genome Sequencing Center for Infectious Disease"/>
            <person name="Wu L."/>
            <person name="Ma J."/>
        </authorList>
    </citation>
    <scope>NUCLEOTIDE SEQUENCE [LARGE SCALE GENOMIC DNA]</scope>
    <source>
        <strain evidence="2">CECT 8979</strain>
    </source>
</reference>
<dbReference type="RefSeq" id="WP_386097168.1">
    <property type="nucleotide sequence ID" value="NZ_JBHSAT010000004.1"/>
</dbReference>
<proteinExistence type="predicted"/>
<comment type="caution">
    <text evidence="1">The sequence shown here is derived from an EMBL/GenBank/DDBJ whole genome shotgun (WGS) entry which is preliminary data.</text>
</comment>
<name>A0ABV8AI96_9FLAO</name>
<dbReference type="Proteomes" id="UP001595812">
    <property type="component" value="Unassembled WGS sequence"/>
</dbReference>
<gene>
    <name evidence="1" type="ORF">ACFOSX_03780</name>
</gene>
<evidence type="ECO:0000313" key="1">
    <source>
        <dbReference type="EMBL" id="MFC3876342.1"/>
    </source>
</evidence>
<organism evidence="1 2">
    <name type="scientific">Winogradskyella maritima</name>
    <dbReference type="NCBI Taxonomy" id="1517766"/>
    <lineage>
        <taxon>Bacteria</taxon>
        <taxon>Pseudomonadati</taxon>
        <taxon>Bacteroidota</taxon>
        <taxon>Flavobacteriia</taxon>
        <taxon>Flavobacteriales</taxon>
        <taxon>Flavobacteriaceae</taxon>
        <taxon>Winogradskyella</taxon>
    </lineage>
</organism>
<keyword evidence="2" id="KW-1185">Reference proteome</keyword>
<sequence length="158" mass="17834">MKFLFSLFALMLVVKECDSNKKEQLNDEVKASSKIEQMDNLIINYTMQSRGMYEAVTITNETIKVSGRDESNSKASALPEAEWQRLQQLVSQLNLEKLSQLKAPTDKRLYDGAPMATLKLERDGKSIETPTFDHGHPPAMIEDLVNKVLSLKETATKD</sequence>
<protein>
    <submittedName>
        <fullName evidence="1">Uncharacterized protein</fullName>
    </submittedName>
</protein>
<dbReference type="EMBL" id="JBHSAT010000004">
    <property type="protein sequence ID" value="MFC3876342.1"/>
    <property type="molecule type" value="Genomic_DNA"/>
</dbReference>